<dbReference type="InterPro" id="IPR008630">
    <property type="entry name" value="Glyco_trans_34"/>
</dbReference>
<dbReference type="Gene3D" id="3.90.550.10">
    <property type="entry name" value="Spore Coat Polysaccharide Biosynthesis Protein SpsA, Chain A"/>
    <property type="match status" value="1"/>
</dbReference>
<dbReference type="EMBL" id="JAUSRD010000004">
    <property type="protein sequence ID" value="MDP9892966.1"/>
    <property type="molecule type" value="Genomic_DNA"/>
</dbReference>
<dbReference type="Pfam" id="PF05637">
    <property type="entry name" value="Glyco_transf_34"/>
    <property type="match status" value="1"/>
</dbReference>
<evidence type="ECO:0000256" key="2">
    <source>
        <dbReference type="ARBA" id="ARBA00022679"/>
    </source>
</evidence>
<dbReference type="RefSeq" id="WP_307509659.1">
    <property type="nucleotide sequence ID" value="NZ_JAUSRD010000004.1"/>
</dbReference>
<proteinExistence type="predicted"/>
<dbReference type="PANTHER" id="PTHR31306">
    <property type="entry name" value="ALPHA-1,6-MANNOSYLTRANSFERASE MNN11-RELATED"/>
    <property type="match status" value="1"/>
</dbReference>
<keyword evidence="2" id="KW-0808">Transferase</keyword>
<name>A0AAW8CYK8_9BURK</name>
<reference evidence="3" key="1">
    <citation type="submission" date="2023-07" db="EMBL/GenBank/DDBJ databases">
        <title>Sorghum-associated microbial communities from plants grown in Nebraska, USA.</title>
        <authorList>
            <person name="Schachtman D."/>
        </authorList>
    </citation>
    <scope>NUCLEOTIDE SEQUENCE</scope>
    <source>
        <strain evidence="3">DS3754</strain>
    </source>
</reference>
<comment type="caution">
    <text evidence="3">The sequence shown here is derived from an EMBL/GenBank/DDBJ whole genome shotgun (WGS) entry which is preliminary data.</text>
</comment>
<dbReference type="InterPro" id="IPR029044">
    <property type="entry name" value="Nucleotide-diphossugar_trans"/>
</dbReference>
<dbReference type="AlphaFoldDB" id="A0AAW8CYK8"/>
<accession>A0AAW8CYK8</accession>
<evidence type="ECO:0000313" key="3">
    <source>
        <dbReference type="EMBL" id="MDP9892966.1"/>
    </source>
</evidence>
<dbReference type="GO" id="GO:0016020">
    <property type="term" value="C:membrane"/>
    <property type="evidence" value="ECO:0007669"/>
    <property type="project" value="InterPro"/>
</dbReference>
<dbReference type="Proteomes" id="UP001242045">
    <property type="component" value="Unassembled WGS sequence"/>
</dbReference>
<gene>
    <name evidence="3" type="ORF">J2W31_002077</name>
</gene>
<evidence type="ECO:0008006" key="5">
    <source>
        <dbReference type="Google" id="ProtNLM"/>
    </source>
</evidence>
<sequence length="449" mass="50756">MPLCLSFFQRKDDAVLRNHAHYCRSFGYDHQWTDADHILHPALRDGARYSEILRRLRKLVDGDWLLYLDGDSVVFHPVAIETLMEGRDLLVLEGPAVGEHSGLAMTNMMVLRNMPANRALLHQLIEDCGRVIALVTDRLDEAARLRPAGMLACNATIGDIYVNVSWRISQWFHARIFVVNLGPLPIAAPGSGLREDMLHDFNLQRLLVDQVNDALMHGRPVMQSAAYPELSSDALTTHNPGGHIAFLTLYTHHINSYARISEHNVKRYCERHGYTYHVYRAVPEEIGPSINGSWVRTWLLQQHLAQHDWIIWIDADTLFLNQTRRIDDLLQGRDLLLGKDVGAWSFNSGVMGFRNTARNAELLASIWARIGGVDDKSTVYASQGDQYYTNEVLTAEGLVGPENILDNLSINTPPHLATEETLLVHFINLGEPYRSAYMAALDARAQRLR</sequence>
<dbReference type="GO" id="GO:0016757">
    <property type="term" value="F:glycosyltransferase activity"/>
    <property type="evidence" value="ECO:0007669"/>
    <property type="project" value="UniProtKB-KW"/>
</dbReference>
<keyword evidence="1" id="KW-0328">Glycosyltransferase</keyword>
<dbReference type="SUPFAM" id="SSF53448">
    <property type="entry name" value="Nucleotide-diphospho-sugar transferases"/>
    <property type="match status" value="1"/>
</dbReference>
<dbReference type="GO" id="GO:0006487">
    <property type="term" value="P:protein N-linked glycosylation"/>
    <property type="evidence" value="ECO:0007669"/>
    <property type="project" value="TreeGrafter"/>
</dbReference>
<protein>
    <recommendedName>
        <fullName evidence="5">Galactosyl transferase GMA12/MNN10 family protein</fullName>
    </recommendedName>
</protein>
<dbReference type="PANTHER" id="PTHR31306:SF4">
    <property type="entry name" value="ALPHA-1,2-GALACTOSYLTRANSFERASE"/>
    <property type="match status" value="1"/>
</dbReference>
<evidence type="ECO:0000313" key="4">
    <source>
        <dbReference type="Proteomes" id="UP001242045"/>
    </source>
</evidence>
<organism evidence="3 4">
    <name type="scientific">Variovorax boronicumulans</name>
    <dbReference type="NCBI Taxonomy" id="436515"/>
    <lineage>
        <taxon>Bacteria</taxon>
        <taxon>Pseudomonadati</taxon>
        <taxon>Pseudomonadota</taxon>
        <taxon>Betaproteobacteria</taxon>
        <taxon>Burkholderiales</taxon>
        <taxon>Comamonadaceae</taxon>
        <taxon>Variovorax</taxon>
    </lineage>
</organism>
<evidence type="ECO:0000256" key="1">
    <source>
        <dbReference type="ARBA" id="ARBA00022676"/>
    </source>
</evidence>